<sequence>MKKLIIIGNWKSYKGISDANAWFDAFSRLFSEKNHQWTDITVVLCPPYTLLPLSQQRIEKDHLPLALGGQDVSAFDEGAHTGEINTHQLAEFATWTIIGHSERRRDLGETDVLLFQKVEKAKKQGLRVVYCLQNEVVEAPKGVDVIAYEPPWAISSVSGGVPQNPESANRVCEKIVQKYPGIPVIYGGSVTLDNVASFVSQEHIWGVLPGNASLDADKFYSLIDHATQSQTHLLT</sequence>
<dbReference type="EC" id="5.3.1.1" evidence="3"/>
<keyword evidence="3" id="KW-0312">Gluconeogenesis</keyword>
<dbReference type="UniPathway" id="UPA00109">
    <property type="reaction ID" value="UER00189"/>
</dbReference>
<gene>
    <name evidence="4" type="ORF">A3A79_03330</name>
</gene>
<dbReference type="Gene3D" id="3.20.20.70">
    <property type="entry name" value="Aldolase class I"/>
    <property type="match status" value="2"/>
</dbReference>
<dbReference type="PANTHER" id="PTHR21139">
    <property type="entry name" value="TRIOSEPHOSPHATE ISOMERASE"/>
    <property type="match status" value="1"/>
</dbReference>
<dbReference type="GO" id="GO:0006096">
    <property type="term" value="P:glycolytic process"/>
    <property type="evidence" value="ECO:0007669"/>
    <property type="project" value="UniProtKB-UniPathway"/>
</dbReference>
<dbReference type="PANTHER" id="PTHR21139:SF42">
    <property type="entry name" value="TRIOSEPHOSPHATE ISOMERASE"/>
    <property type="match status" value="1"/>
</dbReference>
<dbReference type="InterPro" id="IPR035990">
    <property type="entry name" value="TIM_sf"/>
</dbReference>
<dbReference type="InterPro" id="IPR013785">
    <property type="entry name" value="Aldolase_TIM"/>
</dbReference>
<dbReference type="GO" id="GO:0006094">
    <property type="term" value="P:gluconeogenesis"/>
    <property type="evidence" value="ECO:0007669"/>
    <property type="project" value="UniProtKB-UniPathway"/>
</dbReference>
<dbReference type="GO" id="GO:0019563">
    <property type="term" value="P:glycerol catabolic process"/>
    <property type="evidence" value="ECO:0007669"/>
    <property type="project" value="TreeGrafter"/>
</dbReference>
<keyword evidence="2 3" id="KW-0413">Isomerase</keyword>
<keyword evidence="3" id="KW-0324">Glycolysis</keyword>
<proteinExistence type="inferred from homology"/>
<dbReference type="UniPathway" id="UPA00138"/>
<organism evidence="4 5">
    <name type="scientific">Candidatus Gottesmanbacteria bacterium RIFCSPLOWO2_01_FULL_43_11b</name>
    <dbReference type="NCBI Taxonomy" id="1798392"/>
    <lineage>
        <taxon>Bacteria</taxon>
        <taxon>Candidatus Gottesmaniibacteriota</taxon>
    </lineage>
</organism>
<keyword evidence="3" id="KW-0963">Cytoplasm</keyword>
<dbReference type="STRING" id="1798392.A3A79_03330"/>
<dbReference type="GO" id="GO:0046166">
    <property type="term" value="P:glyceraldehyde-3-phosphate biosynthetic process"/>
    <property type="evidence" value="ECO:0007669"/>
    <property type="project" value="TreeGrafter"/>
</dbReference>
<dbReference type="GO" id="GO:0004807">
    <property type="term" value="F:triose-phosphate isomerase activity"/>
    <property type="evidence" value="ECO:0007669"/>
    <property type="project" value="UniProtKB-EC"/>
</dbReference>
<name>A0A1F6AHK0_9BACT</name>
<comment type="subunit">
    <text evidence="3">Homodimer.</text>
</comment>
<dbReference type="CDD" id="cd00311">
    <property type="entry name" value="TIM"/>
    <property type="match status" value="1"/>
</dbReference>
<comment type="catalytic activity">
    <reaction evidence="3">
        <text>D-glyceraldehyde 3-phosphate = dihydroxyacetone phosphate</text>
        <dbReference type="Rhea" id="RHEA:18585"/>
        <dbReference type="ChEBI" id="CHEBI:57642"/>
        <dbReference type="ChEBI" id="CHEBI:59776"/>
        <dbReference type="EC" id="5.3.1.1"/>
    </reaction>
</comment>
<dbReference type="GO" id="GO:0005829">
    <property type="term" value="C:cytosol"/>
    <property type="evidence" value="ECO:0007669"/>
    <property type="project" value="TreeGrafter"/>
</dbReference>
<dbReference type="SUPFAM" id="SSF51351">
    <property type="entry name" value="Triosephosphate isomerase (TIM)"/>
    <property type="match status" value="1"/>
</dbReference>
<comment type="pathway">
    <text evidence="3">Carbohydrate degradation; glycolysis; D-glyceraldehyde 3-phosphate from glycerone phosphate: step 1/1.</text>
</comment>
<protein>
    <recommendedName>
        <fullName evidence="3">Triosephosphate isomerase</fullName>
        <ecNumber evidence="3">5.3.1.1</ecNumber>
    </recommendedName>
</protein>
<evidence type="ECO:0000256" key="3">
    <source>
        <dbReference type="RuleBase" id="RU363013"/>
    </source>
</evidence>
<dbReference type="Proteomes" id="UP000178759">
    <property type="component" value="Unassembled WGS sequence"/>
</dbReference>
<comment type="pathway">
    <text evidence="3">Carbohydrate biosynthesis; gluconeogenesis.</text>
</comment>
<accession>A0A1F6AHK0</accession>
<comment type="similarity">
    <text evidence="1 3">Belongs to the triosephosphate isomerase family.</text>
</comment>
<evidence type="ECO:0000313" key="4">
    <source>
        <dbReference type="EMBL" id="OGG24194.1"/>
    </source>
</evidence>
<dbReference type="AlphaFoldDB" id="A0A1F6AHK0"/>
<dbReference type="PROSITE" id="PS51440">
    <property type="entry name" value="TIM_2"/>
    <property type="match status" value="1"/>
</dbReference>
<reference evidence="4 5" key="1">
    <citation type="journal article" date="2016" name="Nat. Commun.">
        <title>Thousands of microbial genomes shed light on interconnected biogeochemical processes in an aquifer system.</title>
        <authorList>
            <person name="Anantharaman K."/>
            <person name="Brown C.T."/>
            <person name="Hug L.A."/>
            <person name="Sharon I."/>
            <person name="Castelle C.J."/>
            <person name="Probst A.J."/>
            <person name="Thomas B.C."/>
            <person name="Singh A."/>
            <person name="Wilkins M.J."/>
            <person name="Karaoz U."/>
            <person name="Brodie E.L."/>
            <person name="Williams K.H."/>
            <person name="Hubbard S.S."/>
            <person name="Banfield J.F."/>
        </authorList>
    </citation>
    <scope>NUCLEOTIDE SEQUENCE [LARGE SCALE GENOMIC DNA]</scope>
</reference>
<dbReference type="EMBL" id="MFJV01000001">
    <property type="protein sequence ID" value="OGG24194.1"/>
    <property type="molecule type" value="Genomic_DNA"/>
</dbReference>
<evidence type="ECO:0000313" key="5">
    <source>
        <dbReference type="Proteomes" id="UP000178759"/>
    </source>
</evidence>
<comment type="subcellular location">
    <subcellularLocation>
        <location evidence="3">Cytoplasm</location>
    </subcellularLocation>
</comment>
<dbReference type="InterPro" id="IPR000652">
    <property type="entry name" value="Triosephosphate_isomerase"/>
</dbReference>
<dbReference type="Pfam" id="PF00121">
    <property type="entry name" value="TIM"/>
    <property type="match status" value="1"/>
</dbReference>
<comment type="caution">
    <text evidence="4">The sequence shown here is derived from an EMBL/GenBank/DDBJ whole genome shotgun (WGS) entry which is preliminary data.</text>
</comment>
<evidence type="ECO:0000256" key="1">
    <source>
        <dbReference type="ARBA" id="ARBA00007422"/>
    </source>
</evidence>
<evidence type="ECO:0000256" key="2">
    <source>
        <dbReference type="ARBA" id="ARBA00023235"/>
    </source>
</evidence>